<dbReference type="KEGG" id="psti:SOO65_01115"/>
<reference evidence="2 3" key="1">
    <citation type="submission" date="2023-11" db="EMBL/GenBank/DDBJ databases">
        <title>Peredibacter starrii A3.12.</title>
        <authorList>
            <person name="Mitchell R.J."/>
        </authorList>
    </citation>
    <scope>NUCLEOTIDE SEQUENCE [LARGE SCALE GENOMIC DNA]</scope>
    <source>
        <strain evidence="2 3">A3.12</strain>
    </source>
</reference>
<keyword evidence="1" id="KW-0732">Signal</keyword>
<dbReference type="Proteomes" id="UP001324634">
    <property type="component" value="Chromosome"/>
</dbReference>
<accession>A0AAX4HQ44</accession>
<organism evidence="2 3">
    <name type="scientific">Peredibacter starrii</name>
    <dbReference type="NCBI Taxonomy" id="28202"/>
    <lineage>
        <taxon>Bacteria</taxon>
        <taxon>Pseudomonadati</taxon>
        <taxon>Bdellovibrionota</taxon>
        <taxon>Bacteriovoracia</taxon>
        <taxon>Bacteriovoracales</taxon>
        <taxon>Bacteriovoracaceae</taxon>
        <taxon>Peredibacter</taxon>
    </lineage>
</organism>
<dbReference type="AlphaFoldDB" id="A0AAX4HQ44"/>
<evidence type="ECO:0000313" key="3">
    <source>
        <dbReference type="Proteomes" id="UP001324634"/>
    </source>
</evidence>
<sequence length="162" mass="18327">MLKFIALALTALSLSSAFADVGAPTAEKYRAKFTNFSCKSFRDKAPAPERLTDLNLKFGHLGVDRDLNFAIVNLVSTDDKGCEYRARFERIRATREIKFLESQMIGGEECQALKLEVDPTFEAGFMYISKYDYYFALRFNDKFANACESTTGNFMAEFELGL</sequence>
<dbReference type="RefSeq" id="WP_321395624.1">
    <property type="nucleotide sequence ID" value="NZ_CP139487.1"/>
</dbReference>
<evidence type="ECO:0000313" key="2">
    <source>
        <dbReference type="EMBL" id="WPU65342.1"/>
    </source>
</evidence>
<name>A0AAX4HQ44_9BACT</name>
<feature type="signal peptide" evidence="1">
    <location>
        <begin position="1"/>
        <end position="19"/>
    </location>
</feature>
<feature type="chain" id="PRO_5043757997" evidence="1">
    <location>
        <begin position="20"/>
        <end position="162"/>
    </location>
</feature>
<keyword evidence="3" id="KW-1185">Reference proteome</keyword>
<protein>
    <submittedName>
        <fullName evidence="2">Uncharacterized protein</fullName>
    </submittedName>
</protein>
<evidence type="ECO:0000256" key="1">
    <source>
        <dbReference type="SAM" id="SignalP"/>
    </source>
</evidence>
<dbReference type="EMBL" id="CP139487">
    <property type="protein sequence ID" value="WPU65342.1"/>
    <property type="molecule type" value="Genomic_DNA"/>
</dbReference>
<gene>
    <name evidence="2" type="ORF">SOO65_01115</name>
</gene>
<proteinExistence type="predicted"/>